<evidence type="ECO:0000256" key="4">
    <source>
        <dbReference type="RuleBase" id="RU364147"/>
    </source>
</evidence>
<dbReference type="Pfam" id="PF10280">
    <property type="entry name" value="Med11"/>
    <property type="match status" value="1"/>
</dbReference>
<dbReference type="OrthoDB" id="5418434at2759"/>
<evidence type="ECO:0000256" key="1">
    <source>
        <dbReference type="ARBA" id="ARBA00004123"/>
    </source>
</evidence>
<dbReference type="Proteomes" id="UP001056384">
    <property type="component" value="Chromosome 12"/>
</dbReference>
<evidence type="ECO:0000313" key="6">
    <source>
        <dbReference type="EMBL" id="USW59248.1"/>
    </source>
</evidence>
<dbReference type="AlphaFoldDB" id="A0A9Q9B8B6"/>
<keyword evidence="3 4" id="KW-0539">Nucleus</keyword>
<dbReference type="GO" id="GO:0003712">
    <property type="term" value="F:transcription coregulator activity"/>
    <property type="evidence" value="ECO:0007669"/>
    <property type="project" value="InterPro"/>
</dbReference>
<keyword evidence="7" id="KW-1185">Reference proteome</keyword>
<name>A0A9Q9B8B6_9PEZI</name>
<evidence type="ECO:0000256" key="2">
    <source>
        <dbReference type="ARBA" id="ARBA00008186"/>
    </source>
</evidence>
<comment type="subunit">
    <text evidence="4">Component of the Mediator complex.</text>
</comment>
<keyword evidence="4" id="KW-0010">Activator</keyword>
<protein>
    <recommendedName>
        <fullName evidence="4">Mediator of RNA polymerase II transcription subunit 11</fullName>
    </recommendedName>
    <alternativeName>
        <fullName evidence="4">Mediator complex subunit 11</fullName>
    </alternativeName>
</protein>
<proteinExistence type="inferred from homology"/>
<feature type="region of interest" description="Disordered" evidence="5">
    <location>
        <begin position="102"/>
        <end position="125"/>
    </location>
</feature>
<evidence type="ECO:0000256" key="3">
    <source>
        <dbReference type="ARBA" id="ARBA00023242"/>
    </source>
</evidence>
<dbReference type="EMBL" id="CP099429">
    <property type="protein sequence ID" value="USW59248.1"/>
    <property type="molecule type" value="Genomic_DNA"/>
</dbReference>
<dbReference type="InterPro" id="IPR019404">
    <property type="entry name" value="Mediator_Med11"/>
</dbReference>
<sequence>MSQQRTISPAGRISELSGINKDVATLLESAGQAVHALTNRPLNLHDSLDEDTQMSDSTSDSVDARKDHFRENATSFFENLQAITARLRRQAYALEEAGIITPDPLNVPEQPKAAPPPAQGRGMAVVPKEQQLDPERIKNGGLGNLDVGWLNSRGNKVGAEKEAELVQETKDLLEGVLRDGGSIG</sequence>
<comment type="function">
    <text evidence="4">Component of the Mediator complex, a coactivator involved in the regulated transcription of nearly all RNA polymerase II-dependent genes. Mediator functions as a bridge to convey information from gene-specific regulatory proteins to the basal RNA polymerase II transcription machinery. Mediator is recruited to promoters by direct interactions with regulatory proteins and serves as a scaffold for the assembly of a functional pre-initiation complex with RNA polymerase II and the general transcription factors.</text>
</comment>
<keyword evidence="4" id="KW-0805">Transcription regulation</keyword>
<reference evidence="6" key="1">
    <citation type="submission" date="2022-06" db="EMBL/GenBank/DDBJ databases">
        <title>Complete genome sequences of two strains of the flax pathogen Septoria linicola.</title>
        <authorList>
            <person name="Lapalu N."/>
            <person name="Simon A."/>
            <person name="Demenou B."/>
            <person name="Paumier D."/>
            <person name="Guillot M.-P."/>
            <person name="Gout L."/>
            <person name="Valade R."/>
        </authorList>
    </citation>
    <scope>NUCLEOTIDE SEQUENCE</scope>
    <source>
        <strain evidence="6">SE15195</strain>
    </source>
</reference>
<organism evidence="6 7">
    <name type="scientific">Septoria linicola</name>
    <dbReference type="NCBI Taxonomy" id="215465"/>
    <lineage>
        <taxon>Eukaryota</taxon>
        <taxon>Fungi</taxon>
        <taxon>Dikarya</taxon>
        <taxon>Ascomycota</taxon>
        <taxon>Pezizomycotina</taxon>
        <taxon>Dothideomycetes</taxon>
        <taxon>Dothideomycetidae</taxon>
        <taxon>Mycosphaerellales</taxon>
        <taxon>Mycosphaerellaceae</taxon>
        <taxon>Septoria</taxon>
    </lineage>
</organism>
<comment type="subcellular location">
    <subcellularLocation>
        <location evidence="1 4">Nucleus</location>
    </subcellularLocation>
</comment>
<gene>
    <name evidence="4" type="primary">MED11</name>
    <name evidence="6" type="ORF">Slin15195_G125670</name>
</gene>
<accession>A0A9Q9B8B6</accession>
<dbReference type="GO" id="GO:0016592">
    <property type="term" value="C:mediator complex"/>
    <property type="evidence" value="ECO:0007669"/>
    <property type="project" value="InterPro"/>
</dbReference>
<keyword evidence="4" id="KW-0804">Transcription</keyword>
<comment type="similarity">
    <text evidence="2 4">Belongs to the Mediator complex subunit 11 family.</text>
</comment>
<evidence type="ECO:0000256" key="5">
    <source>
        <dbReference type="SAM" id="MobiDB-lite"/>
    </source>
</evidence>
<dbReference type="Gene3D" id="1.10.287.3490">
    <property type="match status" value="1"/>
</dbReference>
<dbReference type="GO" id="GO:0006357">
    <property type="term" value="P:regulation of transcription by RNA polymerase II"/>
    <property type="evidence" value="ECO:0007669"/>
    <property type="project" value="InterPro"/>
</dbReference>
<evidence type="ECO:0000313" key="7">
    <source>
        <dbReference type="Proteomes" id="UP001056384"/>
    </source>
</evidence>